<dbReference type="InterPro" id="IPR013130">
    <property type="entry name" value="Fe3_Rdtase_TM_dom"/>
</dbReference>
<keyword evidence="7" id="KW-0288">FMN</keyword>
<gene>
    <name evidence="7" type="primary">msrQ</name>
    <name evidence="10" type="ORF">A2V58_09060</name>
</gene>
<feature type="transmembrane region" description="Helical" evidence="7">
    <location>
        <begin position="166"/>
        <end position="185"/>
    </location>
</feature>
<dbReference type="InterPro" id="IPR022837">
    <property type="entry name" value="MsrQ-like"/>
</dbReference>
<comment type="cofactor">
    <cofactor evidence="7">
        <name>heme b</name>
        <dbReference type="ChEBI" id="CHEBI:60344"/>
    </cofactor>
    <text evidence="7">Binds 1 heme b (iron(II)-protoporphyrin IX) group per subunit.</text>
</comment>
<dbReference type="AlphaFoldDB" id="A0A1F6UI02"/>
<evidence type="ECO:0000313" key="11">
    <source>
        <dbReference type="Proteomes" id="UP000177950"/>
    </source>
</evidence>
<sequence length="207" mass="23703">MQWFKRVVFPLCLAPLALLAVDAYRDDLGANPIEVITHSTGTWTLVFLLITLGITPLRRITGVNALIKLRRMLGLFAFFYACLHFATYFWLDQFFDWPAIVKDVIKRPFITVGFASFMLLLPLALTSTNAMMKRLGGRRWQWLHRLVYAIAIGGVVHYLWLVKKDLTQPLIYAAVLGLLLGYRIFHRWRSSVVRAKPGPLSPQTTQV</sequence>
<evidence type="ECO:0000313" key="10">
    <source>
        <dbReference type="EMBL" id="OGI57007.1"/>
    </source>
</evidence>
<keyword evidence="2 7" id="KW-0813">Transport</keyword>
<feature type="transmembrane region" description="Helical" evidence="7">
    <location>
        <begin position="41"/>
        <end position="60"/>
    </location>
</feature>
<dbReference type="EMBL" id="MFSV01000160">
    <property type="protein sequence ID" value="OGI57007.1"/>
    <property type="molecule type" value="Genomic_DNA"/>
</dbReference>
<feature type="signal peptide" evidence="8">
    <location>
        <begin position="1"/>
        <end position="20"/>
    </location>
</feature>
<feature type="transmembrane region" description="Helical" evidence="7">
    <location>
        <begin position="110"/>
        <end position="130"/>
    </location>
</feature>
<evidence type="ECO:0000256" key="6">
    <source>
        <dbReference type="ARBA" id="ARBA00023136"/>
    </source>
</evidence>
<feature type="domain" description="Ferric oxidoreductase" evidence="9">
    <location>
        <begin position="41"/>
        <end position="154"/>
    </location>
</feature>
<proteinExistence type="inferred from homology"/>
<dbReference type="GO" id="GO:0016679">
    <property type="term" value="F:oxidoreductase activity, acting on diphenols and related substances as donors"/>
    <property type="evidence" value="ECO:0007669"/>
    <property type="project" value="TreeGrafter"/>
</dbReference>
<dbReference type="GO" id="GO:0030091">
    <property type="term" value="P:protein repair"/>
    <property type="evidence" value="ECO:0007669"/>
    <property type="project" value="UniProtKB-UniRule"/>
</dbReference>
<dbReference type="HAMAP" id="MF_01207">
    <property type="entry name" value="MsrQ"/>
    <property type="match status" value="1"/>
</dbReference>
<dbReference type="Proteomes" id="UP000177950">
    <property type="component" value="Unassembled WGS sequence"/>
</dbReference>
<dbReference type="GO" id="GO:0009055">
    <property type="term" value="F:electron transfer activity"/>
    <property type="evidence" value="ECO:0007669"/>
    <property type="project" value="UniProtKB-UniRule"/>
</dbReference>
<dbReference type="PANTHER" id="PTHR36964:SF1">
    <property type="entry name" value="PROTEIN-METHIONINE-SULFOXIDE REDUCTASE HEME-BINDING SUBUNIT MSRQ"/>
    <property type="match status" value="1"/>
</dbReference>
<comment type="caution">
    <text evidence="7">Lacks conserved residue(s) required for the propagation of feature annotation.</text>
</comment>
<evidence type="ECO:0000256" key="3">
    <source>
        <dbReference type="ARBA" id="ARBA00022692"/>
    </source>
</evidence>
<keyword evidence="3 7" id="KW-0812">Transmembrane</keyword>
<dbReference type="GO" id="GO:0010181">
    <property type="term" value="F:FMN binding"/>
    <property type="evidence" value="ECO:0007669"/>
    <property type="project" value="UniProtKB-UniRule"/>
</dbReference>
<dbReference type="Pfam" id="PF01794">
    <property type="entry name" value="Ferric_reduct"/>
    <property type="match status" value="1"/>
</dbReference>
<evidence type="ECO:0000259" key="9">
    <source>
        <dbReference type="Pfam" id="PF01794"/>
    </source>
</evidence>
<feature type="transmembrane region" description="Helical" evidence="7">
    <location>
        <begin position="142"/>
        <end position="160"/>
    </location>
</feature>
<evidence type="ECO:0000256" key="2">
    <source>
        <dbReference type="ARBA" id="ARBA00022448"/>
    </source>
</evidence>
<evidence type="ECO:0000256" key="1">
    <source>
        <dbReference type="ARBA" id="ARBA00004141"/>
    </source>
</evidence>
<dbReference type="GO" id="GO:0005886">
    <property type="term" value="C:plasma membrane"/>
    <property type="evidence" value="ECO:0007669"/>
    <property type="project" value="UniProtKB-SubCell"/>
</dbReference>
<evidence type="ECO:0000256" key="5">
    <source>
        <dbReference type="ARBA" id="ARBA00023004"/>
    </source>
</evidence>
<comment type="subunit">
    <text evidence="7">Heterodimer of a catalytic subunit (MsrP) and a heme-binding subunit (MsrQ).</text>
</comment>
<feature type="transmembrane region" description="Helical" evidence="7">
    <location>
        <begin position="72"/>
        <end position="90"/>
    </location>
</feature>
<evidence type="ECO:0000256" key="7">
    <source>
        <dbReference type="HAMAP-Rule" id="MF_01207"/>
    </source>
</evidence>
<dbReference type="PANTHER" id="PTHR36964">
    <property type="entry name" value="PROTEIN-METHIONINE-SULFOXIDE REDUCTASE HEME-BINDING SUBUNIT MSRQ"/>
    <property type="match status" value="1"/>
</dbReference>
<keyword evidence="7" id="KW-0349">Heme</keyword>
<evidence type="ECO:0000256" key="8">
    <source>
        <dbReference type="SAM" id="SignalP"/>
    </source>
</evidence>
<comment type="function">
    <text evidence="7">Part of the MsrPQ system that repairs oxidized periplasmic proteins containing methionine sulfoxide residues (Met-O), using respiratory chain electrons. Thus protects these proteins from oxidative-stress damage caused by reactive species of oxygen and chlorine generated by the host defense mechanisms. MsrPQ is essential for the maintenance of envelope integrity under bleach stress, rescuing a wide series of structurally unrelated periplasmic proteins from methionine oxidation. MsrQ provides electrons for reduction to the reductase catalytic subunit MsrP, using the quinone pool of the respiratory chain.</text>
</comment>
<keyword evidence="7" id="KW-0249">Electron transport</keyword>
<organism evidence="10 11">
    <name type="scientific">Candidatus Muproteobacteria bacterium RBG_19FT_COMBO_61_10</name>
    <dbReference type="NCBI Taxonomy" id="1817761"/>
    <lineage>
        <taxon>Bacteria</taxon>
        <taxon>Pseudomonadati</taxon>
        <taxon>Pseudomonadota</taxon>
        <taxon>Candidatus Muproteobacteria</taxon>
    </lineage>
</organism>
<comment type="cofactor">
    <cofactor evidence="7">
        <name>FMN</name>
        <dbReference type="ChEBI" id="CHEBI:58210"/>
    </cofactor>
    <text evidence="7">Binds 1 FMN per subunit.</text>
</comment>
<comment type="subcellular location">
    <subcellularLocation>
        <location evidence="7">Cell membrane</location>
        <topology evidence="7">Multi-pass membrane protein</topology>
    </subcellularLocation>
    <subcellularLocation>
        <location evidence="1">Membrane</location>
        <topology evidence="1">Multi-pass membrane protein</topology>
    </subcellularLocation>
</comment>
<comment type="caution">
    <text evidence="10">The sequence shown here is derived from an EMBL/GenBank/DDBJ whole genome shotgun (WGS) entry which is preliminary data.</text>
</comment>
<keyword evidence="4 7" id="KW-1133">Transmembrane helix</keyword>
<keyword evidence="6 7" id="KW-0472">Membrane</keyword>
<dbReference type="GO" id="GO:0046872">
    <property type="term" value="F:metal ion binding"/>
    <property type="evidence" value="ECO:0007669"/>
    <property type="project" value="UniProtKB-KW"/>
</dbReference>
<reference evidence="10 11" key="1">
    <citation type="journal article" date="2016" name="Nat. Commun.">
        <title>Thousands of microbial genomes shed light on interconnected biogeochemical processes in an aquifer system.</title>
        <authorList>
            <person name="Anantharaman K."/>
            <person name="Brown C.T."/>
            <person name="Hug L.A."/>
            <person name="Sharon I."/>
            <person name="Castelle C.J."/>
            <person name="Probst A.J."/>
            <person name="Thomas B.C."/>
            <person name="Singh A."/>
            <person name="Wilkins M.J."/>
            <person name="Karaoz U."/>
            <person name="Brodie E.L."/>
            <person name="Williams K.H."/>
            <person name="Hubbard S.S."/>
            <person name="Banfield J.F."/>
        </authorList>
    </citation>
    <scope>NUCLEOTIDE SEQUENCE [LARGE SCALE GENOMIC DNA]</scope>
</reference>
<keyword evidence="5 7" id="KW-0408">Iron</keyword>
<protein>
    <recommendedName>
        <fullName evidence="7">Protein-methionine-sulfoxide reductase heme-binding subunit MsrQ</fullName>
    </recommendedName>
    <alternativeName>
        <fullName evidence="7">Flavocytochrome MsrQ</fullName>
    </alternativeName>
</protein>
<keyword evidence="8" id="KW-0732">Signal</keyword>
<dbReference type="GO" id="GO:0020037">
    <property type="term" value="F:heme binding"/>
    <property type="evidence" value="ECO:0007669"/>
    <property type="project" value="UniProtKB-UniRule"/>
</dbReference>
<evidence type="ECO:0000256" key="4">
    <source>
        <dbReference type="ARBA" id="ARBA00022989"/>
    </source>
</evidence>
<accession>A0A1F6UI02</accession>
<keyword evidence="7" id="KW-1003">Cell membrane</keyword>
<name>A0A1F6UI02_9PROT</name>
<comment type="similarity">
    <text evidence="7">Belongs to the MsrQ family.</text>
</comment>
<keyword evidence="7" id="KW-0479">Metal-binding</keyword>
<keyword evidence="7" id="KW-0285">Flavoprotein</keyword>
<feature type="chain" id="PRO_5009527007" description="Protein-methionine-sulfoxide reductase heme-binding subunit MsrQ" evidence="8">
    <location>
        <begin position="21"/>
        <end position="207"/>
    </location>
</feature>